<sequence>MAAPGAMTGISRLLDITDQIDACVFDAFGVLNVCARPIPGADRRLDDLRARGIAIRVLTNAASQDLAGRSPNSSGSV</sequence>
<protein>
    <recommendedName>
        <fullName evidence="3">Haloacid dehalogenase-like hydrolase</fullName>
    </recommendedName>
</protein>
<evidence type="ECO:0008006" key="3">
    <source>
        <dbReference type="Google" id="ProtNLM"/>
    </source>
</evidence>
<dbReference type="AlphaFoldDB" id="A0A916TNJ5"/>
<organism evidence="1 2">
    <name type="scientific">Roseibium aquae</name>
    <dbReference type="NCBI Taxonomy" id="1323746"/>
    <lineage>
        <taxon>Bacteria</taxon>
        <taxon>Pseudomonadati</taxon>
        <taxon>Pseudomonadota</taxon>
        <taxon>Alphaproteobacteria</taxon>
        <taxon>Hyphomicrobiales</taxon>
        <taxon>Stappiaceae</taxon>
        <taxon>Roseibium</taxon>
    </lineage>
</organism>
<name>A0A916TNJ5_9HYPH</name>
<reference evidence="1" key="1">
    <citation type="journal article" date="2014" name="Int. J. Syst. Evol. Microbiol.">
        <title>Complete genome sequence of Corynebacterium casei LMG S-19264T (=DSM 44701T), isolated from a smear-ripened cheese.</title>
        <authorList>
            <consortium name="US DOE Joint Genome Institute (JGI-PGF)"/>
            <person name="Walter F."/>
            <person name="Albersmeier A."/>
            <person name="Kalinowski J."/>
            <person name="Ruckert C."/>
        </authorList>
    </citation>
    <scope>NUCLEOTIDE SEQUENCE</scope>
    <source>
        <strain evidence="1">CGMCC 1.12426</strain>
    </source>
</reference>
<dbReference type="SUPFAM" id="SSF56784">
    <property type="entry name" value="HAD-like"/>
    <property type="match status" value="1"/>
</dbReference>
<gene>
    <name evidence="1" type="ORF">GCM10011316_38130</name>
</gene>
<dbReference type="Proteomes" id="UP000605148">
    <property type="component" value="Unassembled WGS sequence"/>
</dbReference>
<dbReference type="Pfam" id="PF13344">
    <property type="entry name" value="Hydrolase_6"/>
    <property type="match status" value="1"/>
</dbReference>
<dbReference type="InterPro" id="IPR006357">
    <property type="entry name" value="HAD-SF_hydro_IIA"/>
</dbReference>
<reference evidence="1" key="2">
    <citation type="submission" date="2020-09" db="EMBL/GenBank/DDBJ databases">
        <authorList>
            <person name="Sun Q."/>
            <person name="Zhou Y."/>
        </authorList>
    </citation>
    <scope>NUCLEOTIDE SEQUENCE</scope>
    <source>
        <strain evidence="1">CGMCC 1.12426</strain>
    </source>
</reference>
<keyword evidence="2" id="KW-1185">Reference proteome</keyword>
<accession>A0A916TNJ5</accession>
<proteinExistence type="predicted"/>
<dbReference type="Gene3D" id="3.40.50.1000">
    <property type="entry name" value="HAD superfamily/HAD-like"/>
    <property type="match status" value="1"/>
</dbReference>
<dbReference type="InterPro" id="IPR036412">
    <property type="entry name" value="HAD-like_sf"/>
</dbReference>
<dbReference type="EMBL" id="BMFA01000017">
    <property type="protein sequence ID" value="GGB62588.1"/>
    <property type="molecule type" value="Genomic_DNA"/>
</dbReference>
<evidence type="ECO:0000313" key="2">
    <source>
        <dbReference type="Proteomes" id="UP000605148"/>
    </source>
</evidence>
<dbReference type="InterPro" id="IPR023214">
    <property type="entry name" value="HAD_sf"/>
</dbReference>
<evidence type="ECO:0000313" key="1">
    <source>
        <dbReference type="EMBL" id="GGB62588.1"/>
    </source>
</evidence>
<comment type="caution">
    <text evidence="1">The sequence shown here is derived from an EMBL/GenBank/DDBJ whole genome shotgun (WGS) entry which is preliminary data.</text>
</comment>